<reference evidence="4 5" key="1">
    <citation type="journal article" date="2016" name="Sci. Rep.">
        <title>Insights into Adaptations to a Near-Obligate Nematode Endoparasitic Lifestyle from the Finished Genome of Drechmeria coniospora.</title>
        <authorList>
            <person name="Zhang L."/>
            <person name="Zhou Z."/>
            <person name="Guo Q."/>
            <person name="Fokkens L."/>
            <person name="Miskei M."/>
            <person name="Pocsi I."/>
            <person name="Zhang W."/>
            <person name="Chen M."/>
            <person name="Wang L."/>
            <person name="Sun Y."/>
            <person name="Donzelli B.G."/>
            <person name="Gibson D.M."/>
            <person name="Nelson D.R."/>
            <person name="Luo J.G."/>
            <person name="Rep M."/>
            <person name="Liu H."/>
            <person name="Yang S."/>
            <person name="Wang J."/>
            <person name="Krasnoff S.B."/>
            <person name="Xu Y."/>
            <person name="Molnar I."/>
            <person name="Lin M."/>
        </authorList>
    </citation>
    <scope>NUCLEOTIDE SEQUENCE [LARGE SCALE GENOMIC DNA]</scope>
    <source>
        <strain evidence="4 5">ARSEF 6962</strain>
    </source>
</reference>
<evidence type="ECO:0000313" key="4">
    <source>
        <dbReference type="EMBL" id="KYK57495.1"/>
    </source>
</evidence>
<gene>
    <name evidence="4" type="ORF">DCS_04505</name>
</gene>
<feature type="region of interest" description="Disordered" evidence="1">
    <location>
        <begin position="1"/>
        <end position="20"/>
    </location>
</feature>
<dbReference type="RefSeq" id="XP_040656847.1">
    <property type="nucleotide sequence ID" value="XM_040801814.1"/>
</dbReference>
<dbReference type="Proteomes" id="UP000076580">
    <property type="component" value="Chromosome 02"/>
</dbReference>
<comment type="caution">
    <text evidence="4">The sequence shown here is derived from an EMBL/GenBank/DDBJ whole genome shotgun (WGS) entry which is preliminary data.</text>
</comment>
<name>A0A151GK61_DRECN</name>
<dbReference type="InterPro" id="IPR013783">
    <property type="entry name" value="Ig-like_fold"/>
</dbReference>
<dbReference type="Pfam" id="PF17753">
    <property type="entry name" value="Ig_mannosidase"/>
    <property type="match status" value="1"/>
</dbReference>
<proteinExistence type="predicted"/>
<dbReference type="InterPro" id="IPR036156">
    <property type="entry name" value="Beta-gal/glucu_dom_sf"/>
</dbReference>
<dbReference type="EMBL" id="LAYC01000002">
    <property type="protein sequence ID" value="KYK57495.1"/>
    <property type="molecule type" value="Genomic_DNA"/>
</dbReference>
<dbReference type="Gene3D" id="2.60.40.10">
    <property type="entry name" value="Immunoglobulins"/>
    <property type="match status" value="1"/>
</dbReference>
<accession>A0A151GK61</accession>
<dbReference type="GeneID" id="63717148"/>
<dbReference type="STRING" id="98403.A0A151GK61"/>
<feature type="compositionally biased region" description="Basic and acidic residues" evidence="1">
    <location>
        <begin position="9"/>
        <end position="20"/>
    </location>
</feature>
<dbReference type="InterPro" id="IPR041447">
    <property type="entry name" value="Mannosidase_ig"/>
</dbReference>
<organism evidence="4 5">
    <name type="scientific">Drechmeria coniospora</name>
    <name type="common">Nematophagous fungus</name>
    <name type="synonym">Meria coniospora</name>
    <dbReference type="NCBI Taxonomy" id="98403"/>
    <lineage>
        <taxon>Eukaryota</taxon>
        <taxon>Fungi</taxon>
        <taxon>Dikarya</taxon>
        <taxon>Ascomycota</taxon>
        <taxon>Pezizomycotina</taxon>
        <taxon>Sordariomycetes</taxon>
        <taxon>Hypocreomycetidae</taxon>
        <taxon>Hypocreales</taxon>
        <taxon>Ophiocordycipitaceae</taxon>
        <taxon>Drechmeria</taxon>
    </lineage>
</organism>
<dbReference type="InParanoid" id="A0A151GK61"/>
<feature type="domain" description="Beta-mannosidase Ig-fold" evidence="2">
    <location>
        <begin position="127"/>
        <end position="181"/>
    </location>
</feature>
<protein>
    <submittedName>
        <fullName evidence="4">Uncharacterized protein</fullName>
    </submittedName>
</protein>
<dbReference type="Pfam" id="PF17786">
    <property type="entry name" value="Mannosidase_ig"/>
    <property type="match status" value="1"/>
</dbReference>
<sequence>MAGLSIGMKRRETTHREGKHSRVDIVKKVTVEIWASNLTLDLFKADCLIAAWDVETGKQVYSRRVADLDLLANQSTEIISLPVPATPGNENRTVVAAYLCQESGAPVARHVNWPEPFKHLHLQKPSQLRVELDVDGEAVQISAEVSVKGLAVDCTDESVRFDDNLVDIVPGESMRIGVRGASKETVLTTQYLGMMT</sequence>
<dbReference type="InterPro" id="IPR041625">
    <property type="entry name" value="Beta-mannosidase_Ig"/>
</dbReference>
<evidence type="ECO:0000259" key="2">
    <source>
        <dbReference type="Pfam" id="PF17753"/>
    </source>
</evidence>
<evidence type="ECO:0000256" key="1">
    <source>
        <dbReference type="SAM" id="MobiDB-lite"/>
    </source>
</evidence>
<evidence type="ECO:0000259" key="3">
    <source>
        <dbReference type="Pfam" id="PF17786"/>
    </source>
</evidence>
<dbReference type="AlphaFoldDB" id="A0A151GK61"/>
<feature type="domain" description="Mannosidase Ig/CBM-like" evidence="3">
    <location>
        <begin position="30"/>
        <end position="119"/>
    </location>
</feature>
<dbReference type="SUPFAM" id="SSF49303">
    <property type="entry name" value="beta-Galactosidase/glucuronidase domain"/>
    <property type="match status" value="1"/>
</dbReference>
<keyword evidence="5" id="KW-1185">Reference proteome</keyword>
<evidence type="ECO:0000313" key="5">
    <source>
        <dbReference type="Proteomes" id="UP000076580"/>
    </source>
</evidence>